<protein>
    <recommendedName>
        <fullName evidence="1">Glycosyltransferase 2-like domain-containing protein</fullName>
    </recommendedName>
</protein>
<dbReference type="AlphaFoldDB" id="A0A1Q8ZSC3"/>
<evidence type="ECO:0000313" key="2">
    <source>
        <dbReference type="EMBL" id="OLP44892.1"/>
    </source>
</evidence>
<reference evidence="2 3" key="1">
    <citation type="submission" date="2016-09" db="EMBL/GenBank/DDBJ databases">
        <title>Rhizobium oryziradicis sp. nov., isolated from the root of rice.</title>
        <authorList>
            <person name="Zhao J."/>
            <person name="Zhang X."/>
        </authorList>
    </citation>
    <scope>NUCLEOTIDE SEQUENCE [LARGE SCALE GENOMIC DNA]</scope>
    <source>
        <strain evidence="2 3">N19</strain>
    </source>
</reference>
<sequence length="312" mass="35591">MTIENRAPAISIAVTTFNGETFLAAQLDSLLAQTFQDFEIVISDDASTDATIKILEQYQQKDSRIKIFQQAETQGLQKNFDCVMRKCAGDFIAPCDQDDIWLPQKLEVLFALIKQRQCSLVYCNSKLFGTSMEGRELTMFDRFTPIEGANALQFAFRNCVSGHAVLFDRSILAHVLPIPENPMFDWWLAAVASSCKGIAFTSEPLVLYRQHAASTTDAFRQKKRVGSRIRGSLARKKKRSASIADRIKQFCLCPDKGGQDFSQLFRMFINTKNRLLNIEFIVFLYRNRIVLFGDKYRGFFKFLPKLIKIISL</sequence>
<dbReference type="STRING" id="1867956.BJF95_04715"/>
<accession>A0A1Q8ZSC3</accession>
<dbReference type="GO" id="GO:0016758">
    <property type="term" value="F:hexosyltransferase activity"/>
    <property type="evidence" value="ECO:0007669"/>
    <property type="project" value="UniProtKB-ARBA"/>
</dbReference>
<dbReference type="OrthoDB" id="9802649at2"/>
<dbReference type="InterPro" id="IPR029044">
    <property type="entry name" value="Nucleotide-diphossugar_trans"/>
</dbReference>
<comment type="caution">
    <text evidence="2">The sequence shown here is derived from an EMBL/GenBank/DDBJ whole genome shotgun (WGS) entry which is preliminary data.</text>
</comment>
<dbReference type="PANTHER" id="PTHR22916">
    <property type="entry name" value="GLYCOSYLTRANSFERASE"/>
    <property type="match status" value="1"/>
</dbReference>
<dbReference type="SUPFAM" id="SSF53448">
    <property type="entry name" value="Nucleotide-diphospho-sugar transferases"/>
    <property type="match status" value="1"/>
</dbReference>
<dbReference type="InterPro" id="IPR001173">
    <property type="entry name" value="Glyco_trans_2-like"/>
</dbReference>
<organism evidence="2 3">
    <name type="scientific">Rhizobium oryziradicis</name>
    <dbReference type="NCBI Taxonomy" id="1867956"/>
    <lineage>
        <taxon>Bacteria</taxon>
        <taxon>Pseudomonadati</taxon>
        <taxon>Pseudomonadota</taxon>
        <taxon>Alphaproteobacteria</taxon>
        <taxon>Hyphomicrobiales</taxon>
        <taxon>Rhizobiaceae</taxon>
        <taxon>Rhizobium/Agrobacterium group</taxon>
        <taxon>Rhizobium</taxon>
    </lineage>
</organism>
<dbReference type="RefSeq" id="WP_075639397.1">
    <property type="nucleotide sequence ID" value="NZ_MKIM01000026.1"/>
</dbReference>
<feature type="domain" description="Glycosyltransferase 2-like" evidence="1">
    <location>
        <begin position="11"/>
        <end position="172"/>
    </location>
</feature>
<dbReference type="PANTHER" id="PTHR22916:SF3">
    <property type="entry name" value="UDP-GLCNAC:BETAGAL BETA-1,3-N-ACETYLGLUCOSAMINYLTRANSFERASE-LIKE PROTEIN 1"/>
    <property type="match status" value="1"/>
</dbReference>
<keyword evidence="3" id="KW-1185">Reference proteome</keyword>
<dbReference type="EMBL" id="MKIM01000026">
    <property type="protein sequence ID" value="OLP44892.1"/>
    <property type="molecule type" value="Genomic_DNA"/>
</dbReference>
<evidence type="ECO:0000313" key="3">
    <source>
        <dbReference type="Proteomes" id="UP000186894"/>
    </source>
</evidence>
<dbReference type="Proteomes" id="UP000186894">
    <property type="component" value="Unassembled WGS sequence"/>
</dbReference>
<gene>
    <name evidence="2" type="ORF">BJF95_04715</name>
</gene>
<dbReference type="Pfam" id="PF00535">
    <property type="entry name" value="Glycos_transf_2"/>
    <property type="match status" value="1"/>
</dbReference>
<evidence type="ECO:0000259" key="1">
    <source>
        <dbReference type="Pfam" id="PF00535"/>
    </source>
</evidence>
<dbReference type="Gene3D" id="3.90.550.10">
    <property type="entry name" value="Spore Coat Polysaccharide Biosynthesis Protein SpsA, Chain A"/>
    <property type="match status" value="1"/>
</dbReference>
<name>A0A1Q8ZSC3_9HYPH</name>
<proteinExistence type="predicted"/>